<dbReference type="EMBL" id="CP010429">
    <property type="protein sequence ID" value="AKD55399.1"/>
    <property type="molecule type" value="Genomic_DNA"/>
</dbReference>
<evidence type="ECO:0008006" key="4">
    <source>
        <dbReference type="Google" id="ProtNLM"/>
    </source>
</evidence>
<evidence type="ECO:0000313" key="2">
    <source>
        <dbReference type="EMBL" id="AKD55399.1"/>
    </source>
</evidence>
<dbReference type="OrthoDB" id="923323at2"/>
<dbReference type="AlphaFoldDB" id="A0A0E3ZW02"/>
<accession>A0A0E3ZW02</accession>
<evidence type="ECO:0000313" key="3">
    <source>
        <dbReference type="Proteomes" id="UP000033054"/>
    </source>
</evidence>
<keyword evidence="3" id="KW-1185">Reference proteome</keyword>
<protein>
    <recommendedName>
        <fullName evidence="4">DUF3300 domain-containing protein</fullName>
    </recommendedName>
</protein>
<gene>
    <name evidence="2" type="ORF">SD10_11295</name>
</gene>
<proteinExistence type="predicted"/>
<dbReference type="PATRIC" id="fig|1379870.5.peg.2457"/>
<reference evidence="2 3" key="1">
    <citation type="journal article" date="2014" name="Curr. Microbiol.">
        <title>Spirosoma radiotolerans sp. nov., a gamma-radiation-resistant bacterium isolated from gamma ray-irradiated soil.</title>
        <authorList>
            <person name="Lee J.J."/>
            <person name="Srinivasan S."/>
            <person name="Lim S."/>
            <person name="Joe M."/>
            <person name="Im S."/>
            <person name="Bae S.I."/>
            <person name="Park K.R."/>
            <person name="Han J.H."/>
            <person name="Park S.H."/>
            <person name="Joo B.M."/>
            <person name="Park S.J."/>
            <person name="Kim M.K."/>
        </authorList>
    </citation>
    <scope>NUCLEOTIDE SEQUENCE [LARGE SCALE GENOMIC DNA]</scope>
    <source>
        <strain evidence="2 3">DG5A</strain>
    </source>
</reference>
<name>A0A0E3ZW02_9BACT</name>
<dbReference type="RefSeq" id="WP_046573892.1">
    <property type="nucleotide sequence ID" value="NZ_CP010429.1"/>
</dbReference>
<dbReference type="HOGENOM" id="CLU_605347_0_0_10"/>
<organism evidence="2 3">
    <name type="scientific">Spirosoma radiotolerans</name>
    <dbReference type="NCBI Taxonomy" id="1379870"/>
    <lineage>
        <taxon>Bacteria</taxon>
        <taxon>Pseudomonadati</taxon>
        <taxon>Bacteroidota</taxon>
        <taxon>Cytophagia</taxon>
        <taxon>Cytophagales</taxon>
        <taxon>Cytophagaceae</taxon>
        <taxon>Spirosoma</taxon>
    </lineage>
</organism>
<dbReference type="Proteomes" id="UP000033054">
    <property type="component" value="Chromosome"/>
</dbReference>
<feature type="chain" id="PRO_5002417335" description="DUF3300 domain-containing protein" evidence="1">
    <location>
        <begin position="23"/>
        <end position="452"/>
    </location>
</feature>
<feature type="signal peptide" evidence="1">
    <location>
        <begin position="1"/>
        <end position="22"/>
    </location>
</feature>
<sequence length="452" mass="50254">MKTFIQSIPAKALLLSIGLLVAGWQPTIAQSTNFGQQPVQNTDQSLASIIAPYREDVRQSVLLASVQPQVLSSLAQQRASSQQAFSQLIQSYGQAKQGWFYDLSRYPDVLHTLATMPLGSSEAQVKELAKNLPADTQESAWKLYRHHHDDLVQVDNLNEQAQQAFERTINSLDGPTQQAFRQLIEMPDVLTQLTDQPDKTAELANAYRANPDEMTQNLTAMHDSITAQNQRELADYQNQLNQDPQARQELQQAGQAYAQANGYKTGINPNPAWPNNTNYYMNPYPYWFGYPYWYTTAMWYPSAWWMGTGFYYGLGGNMMVFGLPSFGFSNWFFGGGYYAYPHLYGRFNRYYTNYAGFNRRFSPASAGFMTAAHRAFGPSTGFSSSRGNWVTNARPFSQSNGRFGGARVMAPSTNFGGSRMQSWGGGGMRSFGGGGFSGGGFHGGGFHGGGRR</sequence>
<evidence type="ECO:0000256" key="1">
    <source>
        <dbReference type="SAM" id="SignalP"/>
    </source>
</evidence>
<keyword evidence="1" id="KW-0732">Signal</keyword>
<dbReference type="KEGG" id="srd:SD10_11295"/>